<dbReference type="eggNOG" id="COG0463">
    <property type="taxonomic scope" value="Bacteria"/>
</dbReference>
<dbReference type="CAZy" id="GT2">
    <property type="family name" value="Glycosyltransferase Family 2"/>
</dbReference>
<dbReference type="CDD" id="cd04187">
    <property type="entry name" value="DPM1_like_bac"/>
    <property type="match status" value="1"/>
</dbReference>
<dbReference type="FunFam" id="3.90.550.10:FF:000079">
    <property type="entry name" value="Probable glycosyl transferase"/>
    <property type="match status" value="1"/>
</dbReference>
<dbReference type="Proteomes" id="UP000002588">
    <property type="component" value="Chromosome"/>
</dbReference>
<evidence type="ECO:0000256" key="4">
    <source>
        <dbReference type="ARBA" id="ARBA00022679"/>
    </source>
</evidence>
<dbReference type="EMBL" id="AM406670">
    <property type="protein sequence ID" value="CAL93366.1"/>
    <property type="molecule type" value="Genomic_DNA"/>
</dbReference>
<dbReference type="InterPro" id="IPR001173">
    <property type="entry name" value="Glyco_trans_2-like"/>
</dbReference>
<dbReference type="STRING" id="62928.azo0749"/>
<keyword evidence="3" id="KW-0328">Glycosyltransferase</keyword>
<feature type="transmembrane region" description="Helical" evidence="9">
    <location>
        <begin position="256"/>
        <end position="277"/>
    </location>
</feature>
<dbReference type="RefSeq" id="WP_011764483.1">
    <property type="nucleotide sequence ID" value="NC_008702.1"/>
</dbReference>
<evidence type="ECO:0000256" key="6">
    <source>
        <dbReference type="ARBA" id="ARBA00022989"/>
    </source>
</evidence>
<dbReference type="GO" id="GO:0016757">
    <property type="term" value="F:glycosyltransferase activity"/>
    <property type="evidence" value="ECO:0007669"/>
    <property type="project" value="UniProtKB-KW"/>
</dbReference>
<dbReference type="GO" id="GO:0005886">
    <property type="term" value="C:plasma membrane"/>
    <property type="evidence" value="ECO:0007669"/>
    <property type="project" value="UniProtKB-SubCell"/>
</dbReference>
<evidence type="ECO:0000313" key="12">
    <source>
        <dbReference type="Proteomes" id="UP000002588"/>
    </source>
</evidence>
<dbReference type="Pfam" id="PF00535">
    <property type="entry name" value="Glycos_transf_2"/>
    <property type="match status" value="1"/>
</dbReference>
<gene>
    <name evidence="11" type="ordered locus">azo0749</name>
</gene>
<evidence type="ECO:0000256" key="5">
    <source>
        <dbReference type="ARBA" id="ARBA00022692"/>
    </source>
</evidence>
<feature type="domain" description="Glycosyltransferase 2-like" evidence="10">
    <location>
        <begin position="29"/>
        <end position="192"/>
    </location>
</feature>
<evidence type="ECO:0000256" key="7">
    <source>
        <dbReference type="ARBA" id="ARBA00023136"/>
    </source>
</evidence>
<keyword evidence="7 9" id="KW-0472">Membrane</keyword>
<dbReference type="KEGG" id="azo:azo0749"/>
<evidence type="ECO:0000256" key="1">
    <source>
        <dbReference type="ARBA" id="ARBA00004651"/>
    </source>
</evidence>
<evidence type="ECO:0000256" key="9">
    <source>
        <dbReference type="SAM" id="Phobius"/>
    </source>
</evidence>
<dbReference type="PANTHER" id="PTHR48090">
    <property type="entry name" value="UNDECAPRENYL-PHOSPHATE 4-DEOXY-4-FORMAMIDO-L-ARABINOSE TRANSFERASE-RELATED"/>
    <property type="match status" value="1"/>
</dbReference>
<keyword evidence="2" id="KW-1003">Cell membrane</keyword>
<reference evidence="11 12" key="1">
    <citation type="journal article" date="2006" name="Nat. Biotechnol.">
        <title>Complete genome of the mutualistic, N2-fixing grass endophyte Azoarcus sp. strain BH72.</title>
        <authorList>
            <person name="Krause A."/>
            <person name="Ramakumar A."/>
            <person name="Bartels D."/>
            <person name="Battistoni F."/>
            <person name="Bekel T."/>
            <person name="Boch J."/>
            <person name="Boehm M."/>
            <person name="Friedrich F."/>
            <person name="Hurek T."/>
            <person name="Krause L."/>
            <person name="Linke B."/>
            <person name="McHardy A.C."/>
            <person name="Sarkar A."/>
            <person name="Schneiker S."/>
            <person name="Syed A.A."/>
            <person name="Thauer R."/>
            <person name="Vorhoelter F.-J."/>
            <person name="Weidner S."/>
            <person name="Puehler A."/>
            <person name="Reinhold-Hurek B."/>
            <person name="Kaiser O."/>
            <person name="Goesmann A."/>
        </authorList>
    </citation>
    <scope>NUCLEOTIDE SEQUENCE [LARGE SCALE GENOMIC DNA]</scope>
    <source>
        <strain evidence="11 12">BH72</strain>
    </source>
</reference>
<dbReference type="Gene3D" id="3.90.550.10">
    <property type="entry name" value="Spore Coat Polysaccharide Biosynthesis Protein SpsA, Chain A"/>
    <property type="match status" value="1"/>
</dbReference>
<dbReference type="SUPFAM" id="SSF53448">
    <property type="entry name" value="Nucleotide-diphospho-sugar transferases"/>
    <property type="match status" value="1"/>
</dbReference>
<protein>
    <submittedName>
        <fullName evidence="11">Conserved hypothetical glycosyl transferase</fullName>
    </submittedName>
</protein>
<keyword evidence="6 9" id="KW-1133">Transmembrane helix</keyword>
<accession>A1K3G1</accession>
<dbReference type="PANTHER" id="PTHR48090:SF8">
    <property type="entry name" value="GLYCOSYLTRANSFERASE CSBB-RELATED"/>
    <property type="match status" value="1"/>
</dbReference>
<proteinExistence type="inferred from homology"/>
<sequence>MSRPDLHLALAQPAAVEPAPARGRIAVLSIVIPLYNESGSLGLLHQRLGAVLDTLGLSVERRELVFVDDGSRDTTFAEVAMLRAVDPCVRAIRFARNFGKEAAMAAGLRAATGDVVILMDGDLQHPPELIPEMVRRWQQGADMVTAVRRSRDTDPWLRRQLSQAFYGLFKRVSEVALAEGGGDFRLFDRKVVAAINSLPERTRFMKGITSWVGFRQVEVDFDPEERAAGASAWSMLRLLRYAVDGLSTFSTLPLRVWSLVGMAMAAISGLYGTWLVVRTAIWGIDVPGYASIMVAVLFLSGIQLISLGVLGEYVGRIFTEVKARPLFLVAERIGFDEPAERG</sequence>
<evidence type="ECO:0000256" key="8">
    <source>
        <dbReference type="ARBA" id="ARBA00038152"/>
    </source>
</evidence>
<dbReference type="InterPro" id="IPR050256">
    <property type="entry name" value="Glycosyltransferase_2"/>
</dbReference>
<evidence type="ECO:0000256" key="3">
    <source>
        <dbReference type="ARBA" id="ARBA00022676"/>
    </source>
</evidence>
<dbReference type="InterPro" id="IPR029044">
    <property type="entry name" value="Nucleotide-diphossugar_trans"/>
</dbReference>
<comment type="similarity">
    <text evidence="8">Belongs to the glycosyltransferase 2 family. GtrB subfamily.</text>
</comment>
<organism evidence="11 12">
    <name type="scientific">Azoarcus sp. (strain BH72)</name>
    <dbReference type="NCBI Taxonomy" id="418699"/>
    <lineage>
        <taxon>Bacteria</taxon>
        <taxon>Pseudomonadati</taxon>
        <taxon>Pseudomonadota</taxon>
        <taxon>Betaproteobacteria</taxon>
        <taxon>Rhodocyclales</taxon>
        <taxon>Zoogloeaceae</taxon>
        <taxon>Azoarcus</taxon>
    </lineage>
</organism>
<keyword evidence="12" id="KW-1185">Reference proteome</keyword>
<dbReference type="AlphaFoldDB" id="A1K3G1"/>
<feature type="transmembrane region" description="Helical" evidence="9">
    <location>
        <begin position="289"/>
        <end position="314"/>
    </location>
</feature>
<comment type="subcellular location">
    <subcellularLocation>
        <location evidence="1">Cell membrane</location>
        <topology evidence="1">Multi-pass membrane protein</topology>
    </subcellularLocation>
</comment>
<keyword evidence="5 9" id="KW-0812">Transmembrane</keyword>
<evidence type="ECO:0000259" key="10">
    <source>
        <dbReference type="Pfam" id="PF00535"/>
    </source>
</evidence>
<dbReference type="HOGENOM" id="CLU_033536_0_1_4"/>
<evidence type="ECO:0000256" key="2">
    <source>
        <dbReference type="ARBA" id="ARBA00022475"/>
    </source>
</evidence>
<keyword evidence="4 11" id="KW-0808">Transferase</keyword>
<name>A1K3G1_AZOSB</name>
<evidence type="ECO:0000313" key="11">
    <source>
        <dbReference type="EMBL" id="CAL93366.1"/>
    </source>
</evidence>